<dbReference type="GO" id="GO:0046523">
    <property type="term" value="F:S-methyl-5-thioribose-1-phosphate isomerase activity"/>
    <property type="evidence" value="ECO:0007669"/>
    <property type="project" value="TreeGrafter"/>
</dbReference>
<evidence type="ECO:0000256" key="1">
    <source>
        <dbReference type="ARBA" id="ARBA00007251"/>
    </source>
</evidence>
<dbReference type="InterPro" id="IPR042529">
    <property type="entry name" value="IF_2B-like_C"/>
</dbReference>
<keyword evidence="6" id="KW-1185">Reference proteome</keyword>
<evidence type="ECO:0000313" key="5">
    <source>
        <dbReference type="EnsemblFungi" id="EJT74779"/>
    </source>
</evidence>
<dbReference type="STRING" id="644352.J3P531"/>
<name>J3P531_GAET3</name>
<dbReference type="CDD" id="cd18872">
    <property type="entry name" value="NUDIX_eIF-2B"/>
    <property type="match status" value="1"/>
</dbReference>
<dbReference type="EnsemblFungi" id="EJT74779">
    <property type="protein sequence ID" value="EJT74779"/>
    <property type="gene ID" value="GGTG_08617"/>
</dbReference>
<dbReference type="EMBL" id="GL385398">
    <property type="protein sequence ID" value="EJT74779.1"/>
    <property type="molecule type" value="Genomic_DNA"/>
</dbReference>
<protein>
    <submittedName>
        <fullName evidence="4">Translation initiation factor eIF-2B subunit family protein</fullName>
    </submittedName>
</protein>
<organism evidence="4">
    <name type="scientific">Gaeumannomyces tritici (strain R3-111a-1)</name>
    <name type="common">Wheat and barley take-all root rot fungus</name>
    <name type="synonym">Gaeumannomyces graminis var. tritici</name>
    <dbReference type="NCBI Taxonomy" id="644352"/>
    <lineage>
        <taxon>Eukaryota</taxon>
        <taxon>Fungi</taxon>
        <taxon>Dikarya</taxon>
        <taxon>Ascomycota</taxon>
        <taxon>Pezizomycotina</taxon>
        <taxon>Sordariomycetes</taxon>
        <taxon>Sordariomycetidae</taxon>
        <taxon>Magnaporthales</taxon>
        <taxon>Magnaporthaceae</taxon>
        <taxon>Gaeumannomyces</taxon>
    </lineage>
</organism>
<dbReference type="InterPro" id="IPR000086">
    <property type="entry name" value="NUDIX_hydrolase_dom"/>
</dbReference>
<reference evidence="5" key="4">
    <citation type="journal article" date="2015" name="G3 (Bethesda)">
        <title>Genome sequences of three phytopathogenic species of the Magnaporthaceae family of fungi.</title>
        <authorList>
            <person name="Okagaki L.H."/>
            <person name="Nunes C.C."/>
            <person name="Sailsbery J."/>
            <person name="Clay B."/>
            <person name="Brown D."/>
            <person name="John T."/>
            <person name="Oh Y."/>
            <person name="Young N."/>
            <person name="Fitzgerald M."/>
            <person name="Haas B.J."/>
            <person name="Zeng Q."/>
            <person name="Young S."/>
            <person name="Adiconis X."/>
            <person name="Fan L."/>
            <person name="Levin J.Z."/>
            <person name="Mitchell T.K."/>
            <person name="Okubara P.A."/>
            <person name="Farman M.L."/>
            <person name="Kohn L.M."/>
            <person name="Birren B."/>
            <person name="Ma L.-J."/>
            <person name="Dean R.A."/>
        </authorList>
    </citation>
    <scope>NUCLEOTIDE SEQUENCE</scope>
    <source>
        <strain evidence="5">R3-111a-1</strain>
    </source>
</reference>
<dbReference type="eggNOG" id="ENOG502SIEX">
    <property type="taxonomic scope" value="Eukaryota"/>
</dbReference>
<dbReference type="Gene3D" id="3.40.50.10470">
    <property type="entry name" value="Translation initiation factor eif-2b, domain 2"/>
    <property type="match status" value="1"/>
</dbReference>
<sequence>MASAPLPEVPDAGLVKRSVVSCFIFKFGDYGRAEVALFQRSDKVRTYQHLLAPISGSIDKEDSSPLSAAWRELGEETKLTSRELELLRHGKPYTFTDATAGREWTVHPFAFRLVSAGDAAAIVTDWEHEAWGWHDPLRVIEGAGEGIQGVPRLAESLRRVYFEADLGSEAGAALARGLDRLRTDYQSGARQLAAEALRILRDVVALLPDNGHGNKSDGPMPLWWSNVRSTAWHLWKNGRESMGAAILAGVLEALQAIDSTLHRPGLGQSSTEAGEAGGGKRCEKLVQWREIVVGELDKLLAQRVDRGSHVAEEFARFLRTKFGAERLADPQRPISILTLSDSSTISQSLHCAMLKTGMSLDLRVLESRPLFEGLSLAAAVAERVSGSKAQPTEQGSGSGGEKQNELTSKLGITMFSDAAMAMAAEGVDLVLIGADRISASGAVSNKTGSLPAILSTRYVVGASATVVVISESDKVALPGDPGEHVVEDNGPRQMFLAWEPEHNSSRVRHAAGMILFKMATSSGPAARDGGEGKWNDGTRTEQAAALGGLRVAVRNVSFEWVPPTLVDIYVSERGVWTVDDITERSKALAAEVERLFSDL</sequence>
<dbReference type="Pfam" id="PF01008">
    <property type="entry name" value="IF-2B"/>
    <property type="match status" value="1"/>
</dbReference>
<dbReference type="OrthoDB" id="206213at2759"/>
<reference evidence="4" key="3">
    <citation type="submission" date="2010-09" db="EMBL/GenBank/DDBJ databases">
        <title>Annotation of Gaeumannomyces graminis var. tritici R3-111a-1.</title>
        <authorList>
            <consortium name="The Broad Institute Genome Sequencing Platform"/>
            <person name="Ma L.-J."/>
            <person name="Dead R."/>
            <person name="Young S.K."/>
            <person name="Zeng Q."/>
            <person name="Gargeya S."/>
            <person name="Fitzgerald M."/>
            <person name="Haas B."/>
            <person name="Abouelleil A."/>
            <person name="Alvarado L."/>
            <person name="Arachchi H.M."/>
            <person name="Berlin A."/>
            <person name="Brown A."/>
            <person name="Chapman S.B."/>
            <person name="Chen Z."/>
            <person name="Dunbar C."/>
            <person name="Freedman E."/>
            <person name="Gearin G."/>
            <person name="Gellesch M."/>
            <person name="Goldberg J."/>
            <person name="Griggs A."/>
            <person name="Gujja S."/>
            <person name="Heiman D."/>
            <person name="Howarth C."/>
            <person name="Larson L."/>
            <person name="Lui A."/>
            <person name="MacDonald P.J.P."/>
            <person name="Mehta T."/>
            <person name="Montmayeur A."/>
            <person name="Murphy C."/>
            <person name="Neiman D."/>
            <person name="Pearson M."/>
            <person name="Priest M."/>
            <person name="Roberts A."/>
            <person name="Saif S."/>
            <person name="Shea T."/>
            <person name="Shenoy N."/>
            <person name="Sisk P."/>
            <person name="Stolte C."/>
            <person name="Sykes S."/>
            <person name="Yandava C."/>
            <person name="Wortman J."/>
            <person name="Nusbaum C."/>
            <person name="Birren B."/>
        </authorList>
    </citation>
    <scope>NUCLEOTIDE SEQUENCE</scope>
    <source>
        <strain evidence="4">R3-111a-1</strain>
    </source>
</reference>
<dbReference type="Gene3D" id="3.90.79.10">
    <property type="entry name" value="Nucleoside Triphosphate Pyrophosphohydrolase"/>
    <property type="match status" value="1"/>
</dbReference>
<reference evidence="5" key="5">
    <citation type="submission" date="2018-04" db="UniProtKB">
        <authorList>
            <consortium name="EnsemblFungi"/>
        </authorList>
    </citation>
    <scope>IDENTIFICATION</scope>
    <source>
        <strain evidence="5">R3-111a-1</strain>
    </source>
</reference>
<dbReference type="InterPro" id="IPR015797">
    <property type="entry name" value="NUDIX_hydrolase-like_dom_sf"/>
</dbReference>
<dbReference type="InterPro" id="IPR000649">
    <property type="entry name" value="IF-2B-related"/>
</dbReference>
<dbReference type="SUPFAM" id="SSF55811">
    <property type="entry name" value="Nudix"/>
    <property type="match status" value="1"/>
</dbReference>
<dbReference type="AlphaFoldDB" id="J3P531"/>
<dbReference type="GO" id="GO:0003743">
    <property type="term" value="F:translation initiation factor activity"/>
    <property type="evidence" value="ECO:0007669"/>
    <property type="project" value="UniProtKB-KW"/>
</dbReference>
<comment type="similarity">
    <text evidence="1 2">Belongs to the eIF-2B alpha/beta/delta subunits family.</text>
</comment>
<feature type="domain" description="Nudix hydrolase" evidence="3">
    <location>
        <begin position="15"/>
        <end position="166"/>
    </location>
</feature>
<proteinExistence type="inferred from homology"/>
<gene>
    <name evidence="5" type="primary">20349075</name>
    <name evidence="4" type="ORF">GGTG_08617</name>
</gene>
<dbReference type="RefSeq" id="XP_009224723.1">
    <property type="nucleotide sequence ID" value="XM_009226459.1"/>
</dbReference>
<reference evidence="6" key="1">
    <citation type="submission" date="2010-07" db="EMBL/GenBank/DDBJ databases">
        <title>The genome sequence of Gaeumannomyces graminis var. tritici strain R3-111a-1.</title>
        <authorList>
            <consortium name="The Broad Institute Genome Sequencing Platform"/>
            <person name="Ma L.-J."/>
            <person name="Dead R."/>
            <person name="Young S."/>
            <person name="Zeng Q."/>
            <person name="Koehrsen M."/>
            <person name="Alvarado L."/>
            <person name="Berlin A."/>
            <person name="Chapman S.B."/>
            <person name="Chen Z."/>
            <person name="Freedman E."/>
            <person name="Gellesch M."/>
            <person name="Goldberg J."/>
            <person name="Griggs A."/>
            <person name="Gujja S."/>
            <person name="Heilman E.R."/>
            <person name="Heiman D."/>
            <person name="Hepburn T."/>
            <person name="Howarth C."/>
            <person name="Jen D."/>
            <person name="Larson L."/>
            <person name="Mehta T."/>
            <person name="Neiman D."/>
            <person name="Pearson M."/>
            <person name="Roberts A."/>
            <person name="Saif S."/>
            <person name="Shea T."/>
            <person name="Shenoy N."/>
            <person name="Sisk P."/>
            <person name="Stolte C."/>
            <person name="Sykes S."/>
            <person name="Walk T."/>
            <person name="White J."/>
            <person name="Yandava C."/>
            <person name="Haas B."/>
            <person name="Nusbaum C."/>
            <person name="Birren B."/>
        </authorList>
    </citation>
    <scope>NUCLEOTIDE SEQUENCE [LARGE SCALE GENOMIC DNA]</scope>
    <source>
        <strain evidence="6">R3-111a-1</strain>
    </source>
</reference>
<dbReference type="PANTHER" id="PTHR43475:SF3">
    <property type="entry name" value="TRANSLATION INITIATION FACTOR EIF-2B SUBUNIT FAMILY PROTEIN (AFU_ORTHOLOGUE AFUA_2G14290)"/>
    <property type="match status" value="1"/>
</dbReference>
<dbReference type="GeneID" id="20349075"/>
<dbReference type="SUPFAM" id="SSF100950">
    <property type="entry name" value="NagB/RpiA/CoA transferase-like"/>
    <property type="match status" value="1"/>
</dbReference>
<dbReference type="InterPro" id="IPR037171">
    <property type="entry name" value="NagB/RpiA_transferase-like"/>
</dbReference>
<keyword evidence="4" id="KW-0648">Protein biosynthesis</keyword>
<dbReference type="Proteomes" id="UP000006039">
    <property type="component" value="Unassembled WGS sequence"/>
</dbReference>
<dbReference type="HOGENOM" id="CLU_021101_1_0_1"/>
<dbReference type="VEuPathDB" id="FungiDB:GGTG_08617"/>
<dbReference type="PROSITE" id="PS51462">
    <property type="entry name" value="NUDIX"/>
    <property type="match status" value="1"/>
</dbReference>
<evidence type="ECO:0000313" key="6">
    <source>
        <dbReference type="Proteomes" id="UP000006039"/>
    </source>
</evidence>
<dbReference type="Pfam" id="PF00293">
    <property type="entry name" value="NUDIX"/>
    <property type="match status" value="1"/>
</dbReference>
<evidence type="ECO:0000313" key="4">
    <source>
        <dbReference type="EMBL" id="EJT74779.1"/>
    </source>
</evidence>
<evidence type="ECO:0000259" key="3">
    <source>
        <dbReference type="PROSITE" id="PS51462"/>
    </source>
</evidence>
<dbReference type="PANTHER" id="PTHR43475">
    <property type="entry name" value="METHYLTHIORIBOSE-1-PHOSPHATE ISOMERASE"/>
    <property type="match status" value="1"/>
</dbReference>
<evidence type="ECO:0000256" key="2">
    <source>
        <dbReference type="RuleBase" id="RU003814"/>
    </source>
</evidence>
<accession>J3P531</accession>
<reference evidence="4" key="2">
    <citation type="submission" date="2010-07" db="EMBL/GenBank/DDBJ databases">
        <authorList>
            <consortium name="The Broad Institute Genome Sequencing Platform"/>
            <consortium name="Broad Institute Genome Sequencing Center for Infectious Disease"/>
            <person name="Ma L.-J."/>
            <person name="Dead R."/>
            <person name="Young S."/>
            <person name="Zeng Q."/>
            <person name="Koehrsen M."/>
            <person name="Alvarado L."/>
            <person name="Berlin A."/>
            <person name="Chapman S.B."/>
            <person name="Chen Z."/>
            <person name="Freedman E."/>
            <person name="Gellesch M."/>
            <person name="Goldberg J."/>
            <person name="Griggs A."/>
            <person name="Gujja S."/>
            <person name="Heilman E.R."/>
            <person name="Heiman D."/>
            <person name="Hepburn T."/>
            <person name="Howarth C."/>
            <person name="Jen D."/>
            <person name="Larson L."/>
            <person name="Mehta T."/>
            <person name="Neiman D."/>
            <person name="Pearson M."/>
            <person name="Roberts A."/>
            <person name="Saif S."/>
            <person name="Shea T."/>
            <person name="Shenoy N."/>
            <person name="Sisk P."/>
            <person name="Stolte C."/>
            <person name="Sykes S."/>
            <person name="Walk T."/>
            <person name="White J."/>
            <person name="Yandava C."/>
            <person name="Haas B."/>
            <person name="Nusbaum C."/>
            <person name="Birren B."/>
        </authorList>
    </citation>
    <scope>NUCLEOTIDE SEQUENCE</scope>
    <source>
        <strain evidence="4">R3-111a-1</strain>
    </source>
</reference>
<keyword evidence="4" id="KW-0396">Initiation factor</keyword>
<dbReference type="GO" id="GO:0019509">
    <property type="term" value="P:L-methionine salvage from methylthioadenosine"/>
    <property type="evidence" value="ECO:0007669"/>
    <property type="project" value="TreeGrafter"/>
</dbReference>